<dbReference type="Gene3D" id="3.90.1150.10">
    <property type="entry name" value="Aspartate Aminotransferase, domain 1"/>
    <property type="match status" value="1"/>
</dbReference>
<dbReference type="InterPro" id="IPR015421">
    <property type="entry name" value="PyrdxlP-dep_Trfase_major"/>
</dbReference>
<dbReference type="Gene3D" id="3.40.640.10">
    <property type="entry name" value="Type I PLP-dependent aspartate aminotransferase-like (Major domain)"/>
    <property type="match status" value="1"/>
</dbReference>
<evidence type="ECO:0000259" key="7">
    <source>
        <dbReference type="Pfam" id="PF00155"/>
    </source>
</evidence>
<comment type="cofactor">
    <cofactor evidence="1">
        <name>pyridoxal 5'-phosphate</name>
        <dbReference type="ChEBI" id="CHEBI:597326"/>
    </cofactor>
</comment>
<proteinExistence type="inferred from homology"/>
<evidence type="ECO:0000256" key="3">
    <source>
        <dbReference type="ARBA" id="ARBA00011738"/>
    </source>
</evidence>
<dbReference type="InterPro" id="IPR015424">
    <property type="entry name" value="PyrdxlP-dep_Trfase"/>
</dbReference>
<dbReference type="PANTHER" id="PTHR42790:SF19">
    <property type="entry name" value="KYNURENINE_ALPHA-AMINOADIPATE AMINOTRANSFERASE, MITOCHONDRIAL"/>
    <property type="match status" value="1"/>
</dbReference>
<dbReference type="EC" id="2.6.1.39" evidence="8"/>
<dbReference type="GO" id="GO:0047536">
    <property type="term" value="F:2-aminoadipate transaminase activity"/>
    <property type="evidence" value="ECO:0007669"/>
    <property type="project" value="UniProtKB-EC"/>
</dbReference>
<dbReference type="Pfam" id="PF00155">
    <property type="entry name" value="Aminotran_1_2"/>
    <property type="match status" value="1"/>
</dbReference>
<dbReference type="FunFam" id="3.40.640.10:FF:000053">
    <property type="entry name" value="Aminotransferase, class I"/>
    <property type="match status" value="1"/>
</dbReference>
<evidence type="ECO:0000256" key="6">
    <source>
        <dbReference type="ARBA" id="ARBA00022898"/>
    </source>
</evidence>
<comment type="subunit">
    <text evidence="3">Homodimer.</text>
</comment>
<dbReference type="SUPFAM" id="SSF53383">
    <property type="entry name" value="PLP-dependent transferases"/>
    <property type="match status" value="1"/>
</dbReference>
<evidence type="ECO:0000256" key="1">
    <source>
        <dbReference type="ARBA" id="ARBA00001933"/>
    </source>
</evidence>
<name>A0A6N3AAU7_9FIRM</name>
<sequence length="396" mass="43759">MQYNFSNRFKNLKPSPAGDILAMMGDPTLIKFSGGNPATDSFPIDKITEFSNEVLTTKPLSVLEYGLTEGYHPLLQEAKKFLNRDGSVVRDDDMMICTSGSQQIADCLAKVVCNEGDTVLTEDPSFLGVLDSIRSNGANLVGVKMEDDGIDLSDLEEKLQIKPTPKFIYVIPNFQNPTGITMSLEKRKAVYELCKKYGVLILEDNPYGQLRFSGEAVPPIKSFDEEGIVIYAASFSKIIAPGIRVACAVGKPEIIGAIKQVKFLNDVHSTTWSQVICERILATCDMDAQIEKLKEIYGAKNKVMQDEMAKNFHPSVKYTKPEGGMFVWVTLPDGVDMMKFVGEALENKVALVPGTAFLADTSMPCQSFRMNFSTPSTEDIIKGIEILGKLTYKYCK</sequence>
<evidence type="ECO:0000313" key="8">
    <source>
        <dbReference type="EMBL" id="VYT89525.1"/>
    </source>
</evidence>
<dbReference type="PANTHER" id="PTHR42790">
    <property type="entry name" value="AMINOTRANSFERASE"/>
    <property type="match status" value="1"/>
</dbReference>
<evidence type="ECO:0000256" key="2">
    <source>
        <dbReference type="ARBA" id="ARBA00007441"/>
    </source>
</evidence>
<evidence type="ECO:0000256" key="4">
    <source>
        <dbReference type="ARBA" id="ARBA00022576"/>
    </source>
</evidence>
<protein>
    <submittedName>
        <fullName evidence="8">2-aminoadipate transaminase</fullName>
        <ecNumber evidence="8">2.6.1.39</ecNumber>
    </submittedName>
</protein>
<dbReference type="RefSeq" id="WP_024038054.1">
    <property type="nucleotide sequence ID" value="NZ_CACRUE010000022.1"/>
</dbReference>
<evidence type="ECO:0000256" key="5">
    <source>
        <dbReference type="ARBA" id="ARBA00022679"/>
    </source>
</evidence>
<dbReference type="GO" id="GO:1901605">
    <property type="term" value="P:alpha-amino acid metabolic process"/>
    <property type="evidence" value="ECO:0007669"/>
    <property type="project" value="TreeGrafter"/>
</dbReference>
<dbReference type="InterPro" id="IPR015422">
    <property type="entry name" value="PyrdxlP-dep_Trfase_small"/>
</dbReference>
<dbReference type="CDD" id="cd00609">
    <property type="entry name" value="AAT_like"/>
    <property type="match status" value="1"/>
</dbReference>
<dbReference type="EMBL" id="CACRUE010000022">
    <property type="protein sequence ID" value="VYT89525.1"/>
    <property type="molecule type" value="Genomic_DNA"/>
</dbReference>
<keyword evidence="5 8" id="KW-0808">Transferase</keyword>
<gene>
    <name evidence="8" type="primary">lysN_2</name>
    <name evidence="8" type="ORF">IBLFYP30_01258</name>
</gene>
<comment type="similarity">
    <text evidence="2">Belongs to the class-I pyridoxal-phosphate-dependent aminotransferase family.</text>
</comment>
<keyword evidence="6" id="KW-0663">Pyridoxal phosphate</keyword>
<dbReference type="GO" id="GO:0030170">
    <property type="term" value="F:pyridoxal phosphate binding"/>
    <property type="evidence" value="ECO:0007669"/>
    <property type="project" value="InterPro"/>
</dbReference>
<organism evidence="8">
    <name type="scientific">Intestinibacter bartlettii</name>
    <dbReference type="NCBI Taxonomy" id="261299"/>
    <lineage>
        <taxon>Bacteria</taxon>
        <taxon>Bacillati</taxon>
        <taxon>Bacillota</taxon>
        <taxon>Clostridia</taxon>
        <taxon>Peptostreptococcales</taxon>
        <taxon>Peptostreptococcaceae</taxon>
        <taxon>Intestinibacter</taxon>
    </lineage>
</organism>
<reference evidence="8" key="1">
    <citation type="submission" date="2019-11" db="EMBL/GenBank/DDBJ databases">
        <authorList>
            <person name="Feng L."/>
        </authorList>
    </citation>
    <scope>NUCLEOTIDE SEQUENCE</scope>
    <source>
        <strain evidence="8">IbartlettiiLFYP30</strain>
    </source>
</reference>
<dbReference type="InterPro" id="IPR004839">
    <property type="entry name" value="Aminotransferase_I/II_large"/>
</dbReference>
<accession>A0A6N3AAU7</accession>
<dbReference type="InterPro" id="IPR050859">
    <property type="entry name" value="Class-I_PLP-dep_aminotransf"/>
</dbReference>
<keyword evidence="4 8" id="KW-0032">Aminotransferase</keyword>
<dbReference type="AlphaFoldDB" id="A0A6N3AAU7"/>
<feature type="domain" description="Aminotransferase class I/classII large" evidence="7">
    <location>
        <begin position="29"/>
        <end position="384"/>
    </location>
</feature>